<evidence type="ECO:0000256" key="3">
    <source>
        <dbReference type="ARBA" id="ARBA00022692"/>
    </source>
</evidence>
<feature type="transmembrane region" description="Helical" evidence="6">
    <location>
        <begin position="264"/>
        <end position="282"/>
    </location>
</feature>
<feature type="transmembrane region" description="Helical" evidence="6">
    <location>
        <begin position="389"/>
        <end position="414"/>
    </location>
</feature>
<feature type="transmembrane region" description="Helical" evidence="6">
    <location>
        <begin position="359"/>
        <end position="377"/>
    </location>
</feature>
<evidence type="ECO:0000313" key="10">
    <source>
        <dbReference type="Proteomes" id="UP001589758"/>
    </source>
</evidence>
<proteinExistence type="predicted"/>
<dbReference type="InterPro" id="IPR052576">
    <property type="entry name" value="AA_Transporter-Related"/>
</dbReference>
<dbReference type="EMBL" id="JBHLXE010000044">
    <property type="protein sequence ID" value="MFC0179310.1"/>
    <property type="molecule type" value="Genomic_DNA"/>
</dbReference>
<evidence type="ECO:0000256" key="1">
    <source>
        <dbReference type="ARBA" id="ARBA00004651"/>
    </source>
</evidence>
<dbReference type="Pfam" id="PF13726">
    <property type="entry name" value="Na_H_antiport_2"/>
    <property type="match status" value="1"/>
</dbReference>
<organism evidence="9 10">
    <name type="scientific">Thorsellia kenyensis</name>
    <dbReference type="NCBI Taxonomy" id="1549888"/>
    <lineage>
        <taxon>Bacteria</taxon>
        <taxon>Pseudomonadati</taxon>
        <taxon>Pseudomonadota</taxon>
        <taxon>Gammaproteobacteria</taxon>
        <taxon>Enterobacterales</taxon>
        <taxon>Thorselliaceae</taxon>
        <taxon>Thorsellia</taxon>
    </lineage>
</organism>
<dbReference type="InterPro" id="IPR032813">
    <property type="entry name" value="Na_H_antiport_N"/>
</dbReference>
<feature type="transmembrane region" description="Helical" evidence="6">
    <location>
        <begin position="449"/>
        <end position="466"/>
    </location>
</feature>
<evidence type="ECO:0000256" key="5">
    <source>
        <dbReference type="ARBA" id="ARBA00023136"/>
    </source>
</evidence>
<feature type="domain" description="Na+/H+ antiporter NhaC-like C-terminal" evidence="7">
    <location>
        <begin position="170"/>
        <end position="461"/>
    </location>
</feature>
<gene>
    <name evidence="9" type="ORF">ACFFIT_04240</name>
</gene>
<evidence type="ECO:0000313" key="9">
    <source>
        <dbReference type="EMBL" id="MFC0179310.1"/>
    </source>
</evidence>
<dbReference type="RefSeq" id="WP_385876409.1">
    <property type="nucleotide sequence ID" value="NZ_JBHLXE010000044.1"/>
</dbReference>
<evidence type="ECO:0000256" key="4">
    <source>
        <dbReference type="ARBA" id="ARBA00022989"/>
    </source>
</evidence>
<dbReference type="InterPro" id="IPR018461">
    <property type="entry name" value="Na/H_Antiport_NhaC-like_C"/>
</dbReference>
<dbReference type="Pfam" id="PF03553">
    <property type="entry name" value="Na_H_antiporter"/>
    <property type="match status" value="1"/>
</dbReference>
<feature type="domain" description="Putative Na+/H+ antiporter N-terminal" evidence="8">
    <location>
        <begin position="20"/>
        <end position="105"/>
    </location>
</feature>
<feature type="transmembrane region" description="Helical" evidence="6">
    <location>
        <begin position="115"/>
        <end position="134"/>
    </location>
</feature>
<dbReference type="PANTHER" id="PTHR37821:SF1">
    <property type="entry name" value="AMINO ACID TRANSPORTER YUIF-RELATED"/>
    <property type="match status" value="1"/>
</dbReference>
<protein>
    <submittedName>
        <fullName evidence="9">Na+/H+ antiporter family protein</fullName>
    </submittedName>
</protein>
<feature type="transmembrane region" description="Helical" evidence="6">
    <location>
        <begin position="214"/>
        <end position="235"/>
    </location>
</feature>
<evidence type="ECO:0000256" key="2">
    <source>
        <dbReference type="ARBA" id="ARBA00022475"/>
    </source>
</evidence>
<feature type="transmembrane region" description="Helical" evidence="6">
    <location>
        <begin position="39"/>
        <end position="58"/>
    </location>
</feature>
<keyword evidence="2" id="KW-1003">Cell membrane</keyword>
<keyword evidence="5 6" id="KW-0472">Membrane</keyword>
<accession>A0ABV6C8P5</accession>
<feature type="transmembrane region" description="Helical" evidence="6">
    <location>
        <begin position="171"/>
        <end position="194"/>
    </location>
</feature>
<keyword evidence="10" id="KW-1185">Reference proteome</keyword>
<feature type="transmembrane region" description="Helical" evidence="6">
    <location>
        <begin position="288"/>
        <end position="307"/>
    </location>
</feature>
<feature type="transmembrane region" description="Helical" evidence="6">
    <location>
        <begin position="78"/>
        <end position="103"/>
    </location>
</feature>
<name>A0ABV6C8P5_9GAMM</name>
<reference evidence="9 10" key="1">
    <citation type="submission" date="2024-09" db="EMBL/GenBank/DDBJ databases">
        <authorList>
            <person name="Sun Q."/>
            <person name="Mori K."/>
        </authorList>
    </citation>
    <scope>NUCLEOTIDE SEQUENCE [LARGE SCALE GENOMIC DNA]</scope>
    <source>
        <strain evidence="9 10">CCM 8545</strain>
    </source>
</reference>
<evidence type="ECO:0000259" key="8">
    <source>
        <dbReference type="Pfam" id="PF13726"/>
    </source>
</evidence>
<keyword evidence="3 6" id="KW-0812">Transmembrane</keyword>
<dbReference type="Proteomes" id="UP001589758">
    <property type="component" value="Unassembled WGS sequence"/>
</dbReference>
<evidence type="ECO:0000259" key="7">
    <source>
        <dbReference type="Pfam" id="PF03553"/>
    </source>
</evidence>
<dbReference type="PANTHER" id="PTHR37821">
    <property type="entry name" value="AMINO ACID TRANSPORTER YUIF-RELATED"/>
    <property type="match status" value="1"/>
</dbReference>
<keyword evidence="4 6" id="KW-1133">Transmembrane helix</keyword>
<evidence type="ECO:0000256" key="6">
    <source>
        <dbReference type="SAM" id="Phobius"/>
    </source>
</evidence>
<feature type="transmembrane region" description="Helical" evidence="6">
    <location>
        <begin position="140"/>
        <end position="159"/>
    </location>
</feature>
<comment type="subcellular location">
    <subcellularLocation>
        <location evidence="1">Cell membrane</location>
        <topology evidence="1">Multi-pass membrane protein</topology>
    </subcellularLocation>
</comment>
<sequence>MSNSSDFSWFNAFSWIYELNSVLIAIIVMVILSLSRVSVVFSLLFSAIIGGLIAKMPISKVVEVLTEGLGGGATLALSYAILGAFAVALSRSGIADILAYYAIKQLTGKSVSAKSVSYVNFMLIALLLTAAFLSQNIIPVHIAFIPILIPPLLGLMNTLKLDRRLVACTLTFGLVATYMFVPIGFGEIFMYELLLKNLQEASKNYQMTMDREMVVTAMAIPFLGMFVGLLIAYFFSYKKPREYAINARATDTKQANYALPKLKMTQVILILVALVGTVSMQLKYDSLMLGGLFGFAVLSLSGVFKWNEQDNVFMEGMRMMAQVGFIMISAAGFAAVMKATGDVESMVTTSMEVIGDRKGLAALVMLLVGLFITMGIGSSFSTIPIITVIFVPIAAQLGFSPTAIVAIVGTAAVLGDAGSPASDSTLGPTAGLNTDGQHNHIWDSVVPTFIHYNIPLIIFGWIAAMIL</sequence>
<feature type="transmembrane region" description="Helical" evidence="6">
    <location>
        <begin position="319"/>
        <end position="339"/>
    </location>
</feature>
<comment type="caution">
    <text evidence="9">The sequence shown here is derived from an EMBL/GenBank/DDBJ whole genome shotgun (WGS) entry which is preliminary data.</text>
</comment>
<feature type="transmembrane region" description="Helical" evidence="6">
    <location>
        <begin position="12"/>
        <end position="32"/>
    </location>
</feature>